<sequence length="102" mass="11149">MRAGSVEVKCLLCGGQGELWEGSNQIEEVDCREQRKQGKRMDADAAHSFWYEGLVRGFHNRGGRAGKGGLMLEGDGWGRWGGRETGEGDGAVERPKEFPVPA</sequence>
<evidence type="ECO:0000313" key="3">
    <source>
        <dbReference type="Proteomes" id="UP000265515"/>
    </source>
</evidence>
<feature type="region of interest" description="Disordered" evidence="1">
    <location>
        <begin position="74"/>
        <end position="102"/>
    </location>
</feature>
<dbReference type="EMBL" id="BFEA01000753">
    <property type="protein sequence ID" value="GBG89678.1"/>
    <property type="molecule type" value="Genomic_DNA"/>
</dbReference>
<evidence type="ECO:0000256" key="1">
    <source>
        <dbReference type="SAM" id="MobiDB-lite"/>
    </source>
</evidence>
<dbReference type="Proteomes" id="UP000265515">
    <property type="component" value="Unassembled WGS sequence"/>
</dbReference>
<gene>
    <name evidence="2" type="ORF">CBR_g49531</name>
</gene>
<organism evidence="2 3">
    <name type="scientific">Chara braunii</name>
    <name type="common">Braun's stonewort</name>
    <dbReference type="NCBI Taxonomy" id="69332"/>
    <lineage>
        <taxon>Eukaryota</taxon>
        <taxon>Viridiplantae</taxon>
        <taxon>Streptophyta</taxon>
        <taxon>Charophyceae</taxon>
        <taxon>Charales</taxon>
        <taxon>Characeae</taxon>
        <taxon>Chara</taxon>
    </lineage>
</organism>
<protein>
    <submittedName>
        <fullName evidence="2">Uncharacterized protein</fullName>
    </submittedName>
</protein>
<comment type="caution">
    <text evidence="2">The sequence shown here is derived from an EMBL/GenBank/DDBJ whole genome shotgun (WGS) entry which is preliminary data.</text>
</comment>
<name>A0A388M514_CHABU</name>
<evidence type="ECO:0000313" key="2">
    <source>
        <dbReference type="EMBL" id="GBG89678.1"/>
    </source>
</evidence>
<dbReference type="AlphaFoldDB" id="A0A388M514"/>
<feature type="compositionally biased region" description="Basic and acidic residues" evidence="1">
    <location>
        <begin position="81"/>
        <end position="102"/>
    </location>
</feature>
<reference evidence="2 3" key="1">
    <citation type="journal article" date="2018" name="Cell">
        <title>The Chara Genome: Secondary Complexity and Implications for Plant Terrestrialization.</title>
        <authorList>
            <person name="Nishiyama T."/>
            <person name="Sakayama H."/>
            <person name="Vries J.D."/>
            <person name="Buschmann H."/>
            <person name="Saint-Marcoux D."/>
            <person name="Ullrich K.K."/>
            <person name="Haas F.B."/>
            <person name="Vanderstraeten L."/>
            <person name="Becker D."/>
            <person name="Lang D."/>
            <person name="Vosolsobe S."/>
            <person name="Rombauts S."/>
            <person name="Wilhelmsson P.K.I."/>
            <person name="Janitza P."/>
            <person name="Kern R."/>
            <person name="Heyl A."/>
            <person name="Rumpler F."/>
            <person name="Villalobos L.I.A.C."/>
            <person name="Clay J.M."/>
            <person name="Skokan R."/>
            <person name="Toyoda A."/>
            <person name="Suzuki Y."/>
            <person name="Kagoshima H."/>
            <person name="Schijlen E."/>
            <person name="Tajeshwar N."/>
            <person name="Catarino B."/>
            <person name="Hetherington A.J."/>
            <person name="Saltykova A."/>
            <person name="Bonnot C."/>
            <person name="Breuninger H."/>
            <person name="Symeonidi A."/>
            <person name="Radhakrishnan G.V."/>
            <person name="Van Nieuwerburgh F."/>
            <person name="Deforce D."/>
            <person name="Chang C."/>
            <person name="Karol K.G."/>
            <person name="Hedrich R."/>
            <person name="Ulvskov P."/>
            <person name="Glockner G."/>
            <person name="Delwiche C.F."/>
            <person name="Petrasek J."/>
            <person name="Van de Peer Y."/>
            <person name="Friml J."/>
            <person name="Beilby M."/>
            <person name="Dolan L."/>
            <person name="Kohara Y."/>
            <person name="Sugano S."/>
            <person name="Fujiyama A."/>
            <person name="Delaux P.-M."/>
            <person name="Quint M."/>
            <person name="TheiBen G."/>
            <person name="Hagemann M."/>
            <person name="Harholt J."/>
            <person name="Dunand C."/>
            <person name="Zachgo S."/>
            <person name="Langdale J."/>
            <person name="Maumus F."/>
            <person name="Straeten D.V.D."/>
            <person name="Gould S.B."/>
            <person name="Rensing S.A."/>
        </authorList>
    </citation>
    <scope>NUCLEOTIDE SEQUENCE [LARGE SCALE GENOMIC DNA]</scope>
    <source>
        <strain evidence="2 3">S276</strain>
    </source>
</reference>
<dbReference type="Gramene" id="GBG89678">
    <property type="protein sequence ID" value="GBG89678"/>
    <property type="gene ID" value="CBR_g49531"/>
</dbReference>
<accession>A0A388M514</accession>
<keyword evidence="3" id="KW-1185">Reference proteome</keyword>
<proteinExistence type="predicted"/>